<evidence type="ECO:0000259" key="1">
    <source>
        <dbReference type="Pfam" id="PF08279"/>
    </source>
</evidence>
<dbReference type="EMBL" id="QJKF01000027">
    <property type="protein sequence ID" value="PXX53396.1"/>
    <property type="molecule type" value="Genomic_DNA"/>
</dbReference>
<feature type="domain" description="WCX" evidence="3">
    <location>
        <begin position="232"/>
        <end position="312"/>
    </location>
</feature>
<dbReference type="Gene3D" id="1.10.10.10">
    <property type="entry name" value="Winged helix-like DNA-binding domain superfamily/Winged helix DNA-binding domain"/>
    <property type="match status" value="1"/>
</dbReference>
<dbReference type="SUPFAM" id="SSF46785">
    <property type="entry name" value="Winged helix' DNA-binding domain"/>
    <property type="match status" value="1"/>
</dbReference>
<dbReference type="InterPro" id="IPR057727">
    <property type="entry name" value="WCX_dom"/>
</dbReference>
<evidence type="ECO:0000313" key="5">
    <source>
        <dbReference type="Proteomes" id="UP000247569"/>
    </source>
</evidence>
<evidence type="ECO:0000313" key="4">
    <source>
        <dbReference type="EMBL" id="PXX53396.1"/>
    </source>
</evidence>
<dbReference type="InterPro" id="IPR051534">
    <property type="entry name" value="CBASS_pafABC_assoc_protein"/>
</dbReference>
<comment type="caution">
    <text evidence="4">The sequence shown here is derived from an EMBL/GenBank/DDBJ whole genome shotgun (WGS) entry which is preliminary data.</text>
</comment>
<proteinExistence type="predicted"/>
<dbReference type="AlphaFoldDB" id="A0A318JLW5"/>
<dbReference type="Pfam" id="PF08279">
    <property type="entry name" value="HTH_11"/>
    <property type="match status" value="1"/>
</dbReference>
<dbReference type="InterPro" id="IPR036390">
    <property type="entry name" value="WH_DNA-bd_sf"/>
</dbReference>
<dbReference type="InterPro" id="IPR013196">
    <property type="entry name" value="HTH_11"/>
</dbReference>
<reference evidence="4 5" key="1">
    <citation type="submission" date="2018-05" db="EMBL/GenBank/DDBJ databases">
        <title>Genomic Encyclopedia of Type Strains, Phase IV (KMG-IV): sequencing the most valuable type-strain genomes for metagenomic binning, comparative biology and taxonomic classification.</title>
        <authorList>
            <person name="Goeker M."/>
        </authorList>
    </citation>
    <scope>NUCLEOTIDE SEQUENCE [LARGE SCALE GENOMIC DNA]</scope>
    <source>
        <strain evidence="4 5">DSM 44704</strain>
    </source>
</reference>
<dbReference type="GO" id="GO:0003677">
    <property type="term" value="F:DNA binding"/>
    <property type="evidence" value="ECO:0007669"/>
    <property type="project" value="UniProtKB-KW"/>
</dbReference>
<gene>
    <name evidence="4" type="ORF">DFR70_1277</name>
</gene>
<dbReference type="PROSITE" id="PS52050">
    <property type="entry name" value="WYL"/>
    <property type="match status" value="1"/>
</dbReference>
<dbReference type="Pfam" id="PF13280">
    <property type="entry name" value="WYL"/>
    <property type="match status" value="1"/>
</dbReference>
<keyword evidence="5" id="KW-1185">Reference proteome</keyword>
<dbReference type="InterPro" id="IPR036388">
    <property type="entry name" value="WH-like_DNA-bd_sf"/>
</dbReference>
<protein>
    <submittedName>
        <fullName evidence="4">Putative DNA-binding transcriptional regulator YafY</fullName>
    </submittedName>
</protein>
<feature type="domain" description="Helix-turn-helix type 11" evidence="1">
    <location>
        <begin position="3"/>
        <end position="54"/>
    </location>
</feature>
<dbReference type="PANTHER" id="PTHR34580:SF1">
    <property type="entry name" value="PROTEIN PAFC"/>
    <property type="match status" value="1"/>
</dbReference>
<organism evidence="4 5">
    <name type="scientific">Nocardia tenerifensis</name>
    <dbReference type="NCBI Taxonomy" id="228006"/>
    <lineage>
        <taxon>Bacteria</taxon>
        <taxon>Bacillati</taxon>
        <taxon>Actinomycetota</taxon>
        <taxon>Actinomycetes</taxon>
        <taxon>Mycobacteriales</taxon>
        <taxon>Nocardiaceae</taxon>
        <taxon>Nocardia</taxon>
    </lineage>
</organism>
<accession>A0A318JLW5</accession>
<evidence type="ECO:0000259" key="3">
    <source>
        <dbReference type="Pfam" id="PF25583"/>
    </source>
</evidence>
<sequence>MSILLLLQTRDRVTAQEVARLLEVSVRTVYRDMESLSAAGIPVYGEPGHEGGYRLLGGFRTRLNGLTADEADSLFLTGLPGAAADLGLGAVVAATQLKVMSALPDELRDRAGRLAARFHLDSESWYSEHDSAPHLSAVANAVWHERRLHLRYLRWEQPQVVTRTLDPLGLVLKAGQWYLVAAVDGRVRTYRISRIIDLRVLDETACCPADFELTGYWREYLESFDRRRLRQAATLRMSPLVFDRMPEYFDPAVVQAARESAGAPDAHGWREITLPIESVDRAVPDVLRLGAGAEVLAPNELRERIAEHAGAMGRIYRA</sequence>
<dbReference type="Pfam" id="PF25583">
    <property type="entry name" value="WCX"/>
    <property type="match status" value="1"/>
</dbReference>
<feature type="domain" description="WYL" evidence="2">
    <location>
        <begin position="134"/>
        <end position="200"/>
    </location>
</feature>
<dbReference type="PIRSF" id="PIRSF016838">
    <property type="entry name" value="PafC"/>
    <property type="match status" value="1"/>
</dbReference>
<dbReference type="PANTHER" id="PTHR34580">
    <property type="match status" value="1"/>
</dbReference>
<dbReference type="InterPro" id="IPR026881">
    <property type="entry name" value="WYL_dom"/>
</dbReference>
<evidence type="ECO:0000259" key="2">
    <source>
        <dbReference type="Pfam" id="PF13280"/>
    </source>
</evidence>
<dbReference type="Proteomes" id="UP000247569">
    <property type="component" value="Unassembled WGS sequence"/>
</dbReference>
<dbReference type="InterPro" id="IPR028349">
    <property type="entry name" value="PafC-like"/>
</dbReference>
<name>A0A318JLW5_9NOCA</name>
<keyword evidence="4" id="KW-0238">DNA-binding</keyword>